<sequence>MSLCHQSCFPVHFYRCNQKTMPIDQTYLLASLFWSTSLTFCILLGSPVLGGGEFAFPSAYELISSTLNPKYNITGYAPEQMCQTVPGTNGTQWRALLNMIIDSMPTTALGIPQLTLELYSNSTPLTYVIDNARNINIVKQNGDNVTLIPIDGQSMFSFLATFHNVSNCSTITDNLTIQRNISYPNLSIQQHLHMKTDLSSNMPKYVLSSVIFSIILVHYGIYGCTLMGLQKLVFAQLRNAILTTSQELTYFIKIIISLSLLQFAISFGGLLYYCIMRTAPMPTYFLLMIARSISSAFIRFISHYKGY</sequence>
<dbReference type="Proteomes" id="UP000243217">
    <property type="component" value="Unassembled WGS sequence"/>
</dbReference>
<keyword evidence="1" id="KW-1133">Transmembrane helix</keyword>
<dbReference type="EMBL" id="JNBS01000240">
    <property type="protein sequence ID" value="OQS07418.1"/>
    <property type="molecule type" value="Genomic_DNA"/>
</dbReference>
<feature type="transmembrane region" description="Helical" evidence="1">
    <location>
        <begin position="205"/>
        <end position="229"/>
    </location>
</feature>
<dbReference type="AlphaFoldDB" id="A0A1W0AB41"/>
<comment type="caution">
    <text evidence="2">The sequence shown here is derived from an EMBL/GenBank/DDBJ whole genome shotgun (WGS) entry which is preliminary data.</text>
</comment>
<feature type="transmembrane region" description="Helical" evidence="1">
    <location>
        <begin position="27"/>
        <end position="49"/>
    </location>
</feature>
<proteinExistence type="predicted"/>
<evidence type="ECO:0000313" key="2">
    <source>
        <dbReference type="EMBL" id="OQS07418.1"/>
    </source>
</evidence>
<feature type="transmembrane region" description="Helical" evidence="1">
    <location>
        <begin position="284"/>
        <end position="302"/>
    </location>
</feature>
<reference evidence="2 3" key="1">
    <citation type="journal article" date="2014" name="Genome Biol. Evol.">
        <title>The secreted proteins of Achlya hypogyna and Thraustotheca clavata identify the ancestral oomycete secretome and reveal gene acquisitions by horizontal gene transfer.</title>
        <authorList>
            <person name="Misner I."/>
            <person name="Blouin N."/>
            <person name="Leonard G."/>
            <person name="Richards T.A."/>
            <person name="Lane C.E."/>
        </authorList>
    </citation>
    <scope>NUCLEOTIDE SEQUENCE [LARGE SCALE GENOMIC DNA]</scope>
    <source>
        <strain evidence="2 3">ATCC 34112</strain>
    </source>
</reference>
<name>A0A1W0AB41_9STRA</name>
<keyword evidence="3" id="KW-1185">Reference proteome</keyword>
<keyword evidence="1" id="KW-0472">Membrane</keyword>
<protein>
    <submittedName>
        <fullName evidence="2">Uncharacterized protein</fullName>
    </submittedName>
</protein>
<accession>A0A1W0AB41</accession>
<keyword evidence="1" id="KW-0812">Transmembrane</keyword>
<organism evidence="2 3">
    <name type="scientific">Thraustotheca clavata</name>
    <dbReference type="NCBI Taxonomy" id="74557"/>
    <lineage>
        <taxon>Eukaryota</taxon>
        <taxon>Sar</taxon>
        <taxon>Stramenopiles</taxon>
        <taxon>Oomycota</taxon>
        <taxon>Saprolegniomycetes</taxon>
        <taxon>Saprolegniales</taxon>
        <taxon>Achlyaceae</taxon>
        <taxon>Thraustotheca</taxon>
    </lineage>
</organism>
<feature type="transmembrane region" description="Helical" evidence="1">
    <location>
        <begin position="250"/>
        <end position="272"/>
    </location>
</feature>
<evidence type="ECO:0000256" key="1">
    <source>
        <dbReference type="SAM" id="Phobius"/>
    </source>
</evidence>
<evidence type="ECO:0000313" key="3">
    <source>
        <dbReference type="Proteomes" id="UP000243217"/>
    </source>
</evidence>
<gene>
    <name evidence="2" type="ORF">THRCLA_00555</name>
</gene>